<dbReference type="AlphaFoldDB" id="A0A061QSH8"/>
<organism evidence="1">
    <name type="scientific">Tetraselmis sp. GSL018</name>
    <dbReference type="NCBI Taxonomy" id="582737"/>
    <lineage>
        <taxon>Eukaryota</taxon>
        <taxon>Viridiplantae</taxon>
        <taxon>Chlorophyta</taxon>
        <taxon>core chlorophytes</taxon>
        <taxon>Chlorodendrophyceae</taxon>
        <taxon>Chlorodendrales</taxon>
        <taxon>Chlorodendraceae</taxon>
        <taxon>Tetraselmis</taxon>
    </lineage>
</organism>
<name>A0A061QSH8_9CHLO</name>
<accession>A0A061QSH8</accession>
<proteinExistence type="predicted"/>
<feature type="non-terminal residue" evidence="1">
    <location>
        <position position="32"/>
    </location>
</feature>
<dbReference type="EMBL" id="GBEZ01024375">
    <property type="protein sequence ID" value="JAC62613.1"/>
    <property type="molecule type" value="Transcribed_RNA"/>
</dbReference>
<gene>
    <name evidence="1" type="ORF">TSPGSL018_22867</name>
</gene>
<evidence type="ECO:0000313" key="1">
    <source>
        <dbReference type="EMBL" id="JAC62613.1"/>
    </source>
</evidence>
<reference evidence="1" key="1">
    <citation type="submission" date="2014-05" db="EMBL/GenBank/DDBJ databases">
        <title>The transcriptome of the halophilic microalga Tetraselmis sp. GSL018 isolated from the Great Salt Lake, Utah.</title>
        <authorList>
            <person name="Jinkerson R.E."/>
            <person name="D'Adamo S."/>
            <person name="Posewitz M.C."/>
        </authorList>
    </citation>
    <scope>NUCLEOTIDE SEQUENCE</scope>
    <source>
        <strain evidence="1">GSL018</strain>
    </source>
</reference>
<sequence>MMLDIRSFGAPGASMFDDAYNVVAVSQNSTQK</sequence>
<protein>
    <submittedName>
        <fullName evidence="1">Uncharacterized protein</fullName>
    </submittedName>
</protein>